<sequence>MGVKCCEEKGELLRLQDRILKDVVIYLLGDDDPRVRHVAASIVTRLVSRLFYDCDQAQADPVVAIARDQSSVYLQLLMHETQPPSQFTVSTITRTYRGYSLSPGVPDITVENNLSRVITAISHALTASTSRALTFGCCEALYLLSFTYPVCTWSTGWHCGFVSSPAFHCGRSSQHRSQARSYSLSQSQSGSSEDGRRSLIVGV</sequence>
<dbReference type="Pfam" id="PF12372">
    <property type="entry name" value="Htt_N-HEAT"/>
    <property type="match status" value="1"/>
</dbReference>
<evidence type="ECO:0000256" key="1">
    <source>
        <dbReference type="SAM" id="MobiDB-lite"/>
    </source>
</evidence>
<evidence type="ECO:0000313" key="2">
    <source>
        <dbReference type="EMBL" id="TSK22542.1"/>
    </source>
</evidence>
<keyword evidence="3" id="KW-1185">Reference proteome</keyword>
<dbReference type="PANTHER" id="PTHR10170:SF10">
    <property type="entry name" value="HUNTINGTIN"/>
    <property type="match status" value="1"/>
</dbReference>
<feature type="compositionally biased region" description="Low complexity" evidence="1">
    <location>
        <begin position="180"/>
        <end position="192"/>
    </location>
</feature>
<dbReference type="PANTHER" id="PTHR10170">
    <property type="entry name" value="HUNTINGTON DISEASE PROTEIN"/>
    <property type="match status" value="1"/>
</dbReference>
<organism evidence="2 3">
    <name type="scientific">Bagarius yarrelli</name>
    <name type="common">Goonch</name>
    <name type="synonym">Bagrus yarrelli</name>
    <dbReference type="NCBI Taxonomy" id="175774"/>
    <lineage>
        <taxon>Eukaryota</taxon>
        <taxon>Metazoa</taxon>
        <taxon>Chordata</taxon>
        <taxon>Craniata</taxon>
        <taxon>Vertebrata</taxon>
        <taxon>Euteleostomi</taxon>
        <taxon>Actinopterygii</taxon>
        <taxon>Neopterygii</taxon>
        <taxon>Teleostei</taxon>
        <taxon>Ostariophysi</taxon>
        <taxon>Siluriformes</taxon>
        <taxon>Sisoridae</taxon>
        <taxon>Sisorinae</taxon>
        <taxon>Bagarius</taxon>
    </lineage>
</organism>
<dbReference type="AlphaFoldDB" id="A0A556TMG5"/>
<dbReference type="GO" id="GO:0005737">
    <property type="term" value="C:cytoplasm"/>
    <property type="evidence" value="ECO:0007669"/>
    <property type="project" value="TreeGrafter"/>
</dbReference>
<dbReference type="InterPro" id="IPR028426">
    <property type="entry name" value="Huntingtin_fam"/>
</dbReference>
<dbReference type="InterPro" id="IPR024613">
    <property type="entry name" value="Huntingtin_N_HEAT_rpt-2"/>
</dbReference>
<gene>
    <name evidence="2" type="ORF">Baya_1900</name>
</gene>
<protein>
    <submittedName>
        <fullName evidence="2">Huntingtin</fullName>
    </submittedName>
</protein>
<evidence type="ECO:0000313" key="3">
    <source>
        <dbReference type="Proteomes" id="UP000319801"/>
    </source>
</evidence>
<name>A0A556TMG5_BAGYA</name>
<reference evidence="2 3" key="1">
    <citation type="journal article" date="2019" name="Genome Biol. Evol.">
        <title>Whole-Genome Sequencing of the Giant Devil Catfish, Bagarius yarrelli.</title>
        <authorList>
            <person name="Jiang W."/>
            <person name="Lv Y."/>
            <person name="Cheng L."/>
            <person name="Yang K."/>
            <person name="Chao B."/>
            <person name="Wang X."/>
            <person name="Li Y."/>
            <person name="Pan X."/>
            <person name="You X."/>
            <person name="Zhang Y."/>
            <person name="Yang J."/>
            <person name="Li J."/>
            <person name="Zhang X."/>
            <person name="Liu S."/>
            <person name="Sun C."/>
            <person name="Yang J."/>
            <person name="Shi Q."/>
        </authorList>
    </citation>
    <scope>NUCLEOTIDE SEQUENCE [LARGE SCALE GENOMIC DNA]</scope>
    <source>
        <strain evidence="2">JWS20170419001</strain>
        <tissue evidence="2">Muscle</tissue>
    </source>
</reference>
<dbReference type="OrthoDB" id="9351638at2759"/>
<accession>A0A556TMG5</accession>
<comment type="caution">
    <text evidence="2">The sequence shown here is derived from an EMBL/GenBank/DDBJ whole genome shotgun (WGS) entry which is preliminary data.</text>
</comment>
<dbReference type="EMBL" id="VCAZ01000006">
    <property type="protein sequence ID" value="TSK22542.1"/>
    <property type="molecule type" value="Genomic_DNA"/>
</dbReference>
<feature type="region of interest" description="Disordered" evidence="1">
    <location>
        <begin position="180"/>
        <end position="203"/>
    </location>
</feature>
<proteinExistence type="predicted"/>
<dbReference type="Proteomes" id="UP000319801">
    <property type="component" value="Unassembled WGS sequence"/>
</dbReference>